<dbReference type="Proteomes" id="UP000008148">
    <property type="component" value="Chromosome"/>
</dbReference>
<feature type="transmembrane region" description="Helical" evidence="8">
    <location>
        <begin position="448"/>
        <end position="470"/>
    </location>
</feature>
<dbReference type="KEGG" id="cko:CKO_03718"/>
<feature type="transmembrane region" description="Helical" evidence="8">
    <location>
        <begin position="91"/>
        <end position="109"/>
    </location>
</feature>
<evidence type="ECO:0000313" key="10">
    <source>
        <dbReference type="Proteomes" id="UP000008148"/>
    </source>
</evidence>
<dbReference type="InterPro" id="IPR018385">
    <property type="entry name" value="C4_dicarb_anaerob_car-like"/>
</dbReference>
<evidence type="ECO:0000256" key="2">
    <source>
        <dbReference type="ARBA" id="ARBA00005275"/>
    </source>
</evidence>
<dbReference type="PANTHER" id="PTHR42002:SF2">
    <property type="entry name" value="ANAEROBIC C4-DICARBOXYLATE TRANSPORTER DCUC-RELATED"/>
    <property type="match status" value="1"/>
</dbReference>
<keyword evidence="7 8" id="KW-0472">Membrane</keyword>
<evidence type="ECO:0000256" key="5">
    <source>
        <dbReference type="ARBA" id="ARBA00022692"/>
    </source>
</evidence>
<keyword evidence="5 8" id="KW-0812">Transmembrane</keyword>
<feature type="transmembrane region" description="Helical" evidence="8">
    <location>
        <begin position="262"/>
        <end position="284"/>
    </location>
</feature>
<reference evidence="9 10" key="1">
    <citation type="submission" date="2007-08" db="EMBL/GenBank/DDBJ databases">
        <authorList>
            <consortium name="The Citrobacter koseri Genome Sequencing Project"/>
            <person name="McClelland M."/>
            <person name="Sanderson E.K."/>
            <person name="Porwollik S."/>
            <person name="Spieth J."/>
            <person name="Clifton W.S."/>
            <person name="Latreille P."/>
            <person name="Courtney L."/>
            <person name="Wang C."/>
            <person name="Pepin K."/>
            <person name="Bhonagiri V."/>
            <person name="Nash W."/>
            <person name="Johnson M."/>
            <person name="Thiruvilangam P."/>
            <person name="Wilson R."/>
        </authorList>
    </citation>
    <scope>NUCLEOTIDE SEQUENCE [LARGE SCALE GENOMIC DNA]</scope>
    <source>
        <strain evidence="10">ATCC BAA-895 / CDC 4225-83 / SGSC4696</strain>
    </source>
</reference>
<keyword evidence="6 8" id="KW-1133">Transmembrane helix</keyword>
<keyword evidence="3" id="KW-0813">Transport</keyword>
<comment type="subcellular location">
    <subcellularLocation>
        <location evidence="1">Cell membrane</location>
        <topology evidence="1">Multi-pass membrane protein</topology>
    </subcellularLocation>
</comment>
<dbReference type="PANTHER" id="PTHR42002">
    <property type="entry name" value="ANAEROBIC C4-DICARBOXYLATE TRANSPORTER DCUC-RELATED"/>
    <property type="match status" value="1"/>
</dbReference>
<feature type="transmembrane region" description="Helical" evidence="8">
    <location>
        <begin position="12"/>
        <end position="35"/>
    </location>
</feature>
<feature type="transmembrane region" description="Helical" evidence="8">
    <location>
        <begin position="130"/>
        <end position="149"/>
    </location>
</feature>
<feature type="transmembrane region" description="Helical" evidence="8">
    <location>
        <begin position="155"/>
        <end position="172"/>
    </location>
</feature>
<dbReference type="Pfam" id="PF03606">
    <property type="entry name" value="DcuC"/>
    <property type="match status" value="1"/>
</dbReference>
<gene>
    <name evidence="9" type="ordered locus">CKO_03718</name>
</gene>
<dbReference type="GO" id="GO:0015556">
    <property type="term" value="F:C4-dicarboxylate transmembrane transporter activity"/>
    <property type="evidence" value="ECO:0007669"/>
    <property type="project" value="InterPro"/>
</dbReference>
<feature type="transmembrane region" description="Helical" evidence="8">
    <location>
        <begin position="364"/>
        <end position="393"/>
    </location>
</feature>
<evidence type="ECO:0008006" key="11">
    <source>
        <dbReference type="Google" id="ProtNLM"/>
    </source>
</evidence>
<evidence type="ECO:0000256" key="8">
    <source>
        <dbReference type="SAM" id="Phobius"/>
    </source>
</evidence>
<dbReference type="EMBL" id="CP000822">
    <property type="protein sequence ID" value="ABV14794.1"/>
    <property type="molecule type" value="Genomic_DNA"/>
</dbReference>
<dbReference type="AlphaFoldDB" id="A8AMT1"/>
<feature type="transmembrane region" description="Helical" evidence="8">
    <location>
        <begin position="321"/>
        <end position="344"/>
    </location>
</feature>
<evidence type="ECO:0000256" key="3">
    <source>
        <dbReference type="ARBA" id="ARBA00022448"/>
    </source>
</evidence>
<evidence type="ECO:0000256" key="1">
    <source>
        <dbReference type="ARBA" id="ARBA00004651"/>
    </source>
</evidence>
<name>A8AMT1_CITK8</name>
<feature type="transmembrane region" description="Helical" evidence="8">
    <location>
        <begin position="42"/>
        <end position="60"/>
    </location>
</feature>
<evidence type="ECO:0000256" key="7">
    <source>
        <dbReference type="ARBA" id="ARBA00023136"/>
    </source>
</evidence>
<feature type="transmembrane region" description="Helical" evidence="8">
    <location>
        <begin position="212"/>
        <end position="234"/>
    </location>
</feature>
<feature type="transmembrane region" description="Helical" evidence="8">
    <location>
        <begin position="290"/>
        <end position="309"/>
    </location>
</feature>
<dbReference type="NCBIfam" id="TIGR00771">
    <property type="entry name" value="DcuC"/>
    <property type="match status" value="1"/>
</dbReference>
<feature type="transmembrane region" description="Helical" evidence="8">
    <location>
        <begin position="414"/>
        <end position="436"/>
    </location>
</feature>
<evidence type="ECO:0000256" key="4">
    <source>
        <dbReference type="ARBA" id="ARBA00022475"/>
    </source>
</evidence>
<comment type="similarity">
    <text evidence="2">Belongs to the DcuC/DcuD transporter (TC 2.A.61) family.</text>
</comment>
<sequence>MHKADISDLYGIGIVVMTAFIIAIVITVIAAWLIVKNYQPQTVLLFAGLVLLTVTVLFYPENSILYGKAKSTGSTWLDIFSFAKESLTTQIAGIGLIIMAAGGFASYMDHIKASNAMVNMCIRPLQVIKAPYLILALGYICAQLLHVAISSAAGLAMLLLVTFFPVLVRLGVSKASAAAMIGLCAFMDLGPAVGTANLAAKHAGMESAIYFAHYQMPVAVVVMLAVAVVIFFTAKYFDKKDGFVPGTEEVAEAEEEGRKVPAIYALLPVLPVILVLVFSPLAIASIKIDVVTAMILGAVVAFFFELFTTRDFRACCKGLQVFFKGMGSMFTSIVSLLVCADIYAQGLQKIGAVDYLLQSVQSAGLGFTSMTLVMTALVGVTAVLTGSGVAAFFSFSGLAPSIAAKFGESAVNMILPMQLMAGMGRSISPVAGIIIAVSKAGECSPFMIVRRTLLPALAGIAAMLIANYVLI</sequence>
<dbReference type="InterPro" id="IPR004669">
    <property type="entry name" value="C4_dicarb_anaerob_car"/>
</dbReference>
<dbReference type="GO" id="GO:0005886">
    <property type="term" value="C:plasma membrane"/>
    <property type="evidence" value="ECO:0007669"/>
    <property type="project" value="UniProtKB-SubCell"/>
</dbReference>
<evidence type="ECO:0000313" key="9">
    <source>
        <dbReference type="EMBL" id="ABV14794.1"/>
    </source>
</evidence>
<keyword evidence="4" id="KW-1003">Cell membrane</keyword>
<keyword evidence="10" id="KW-1185">Reference proteome</keyword>
<organism evidence="9 10">
    <name type="scientific">Citrobacter koseri (strain ATCC BAA-895 / CDC 4225-83 / SGSC4696)</name>
    <dbReference type="NCBI Taxonomy" id="290338"/>
    <lineage>
        <taxon>Bacteria</taxon>
        <taxon>Pseudomonadati</taxon>
        <taxon>Pseudomonadota</taxon>
        <taxon>Gammaproteobacteria</taxon>
        <taxon>Enterobacterales</taxon>
        <taxon>Enterobacteriaceae</taxon>
        <taxon>Citrobacter</taxon>
    </lineage>
</organism>
<feature type="transmembrane region" description="Helical" evidence="8">
    <location>
        <begin position="179"/>
        <end position="200"/>
    </location>
</feature>
<dbReference type="STRING" id="290338.CKO_03718"/>
<dbReference type="HOGENOM" id="CLU_030262_3_2_6"/>
<accession>A8AMT1</accession>
<evidence type="ECO:0000256" key="6">
    <source>
        <dbReference type="ARBA" id="ARBA00022989"/>
    </source>
</evidence>
<dbReference type="NCBIfam" id="NF037994">
    <property type="entry name" value="DcuC_1"/>
    <property type="match status" value="1"/>
</dbReference>
<proteinExistence type="inferred from homology"/>
<protein>
    <recommendedName>
        <fullName evidence="11">Transporter</fullName>
    </recommendedName>
</protein>